<reference evidence="2 3" key="1">
    <citation type="submission" date="2015-12" db="EMBL/GenBank/DDBJ databases">
        <authorList>
            <person name="Shamseldin A."/>
            <person name="Moawad H."/>
            <person name="Abd El-Rahim W.M."/>
            <person name="Sadowsky M.J."/>
        </authorList>
    </citation>
    <scope>NUCLEOTIDE SEQUENCE [LARGE SCALE GENOMIC DNA]</scope>
    <source>
        <strain evidence="2 3">SM2</strain>
    </source>
</reference>
<sequence>MRFLVIVFLLILAPMSIADPWRTDPLTPMDERYMDNSRKELNDLARIELGRSFGEGRDSDLRLIQTLLDRKLVKGDQTALLQAMGIVLGDHLRKEHNLKWVIYIDRVGRSRALEVPFKDEAIFPVTQISSRAAVGADVDVKAIYERLESEIVRAKKKIIVR</sequence>
<feature type="domain" description="DUF3806" evidence="1">
    <location>
        <begin position="60"/>
        <end position="144"/>
    </location>
</feature>
<protein>
    <recommendedName>
        <fullName evidence="1">DUF3806 domain-containing protein</fullName>
    </recommendedName>
</protein>
<name>A0A127M6Y6_9GAMM</name>
<gene>
    <name evidence="2" type="ORF">AZF00_12015</name>
</gene>
<dbReference type="Proteomes" id="UP000074119">
    <property type="component" value="Chromosome"/>
</dbReference>
<proteinExistence type="predicted"/>
<dbReference type="KEGG" id="zal:AZF00_12015"/>
<dbReference type="Pfam" id="PF12713">
    <property type="entry name" value="DUF3806"/>
    <property type="match status" value="1"/>
</dbReference>
<dbReference type="AlphaFoldDB" id="A0A127M6Y6"/>
<accession>A0A127M6Y6</accession>
<dbReference type="RefSeq" id="WP_062383827.1">
    <property type="nucleotide sequence ID" value="NZ_CP014544.1"/>
</dbReference>
<evidence type="ECO:0000313" key="3">
    <source>
        <dbReference type="Proteomes" id="UP000074119"/>
    </source>
</evidence>
<evidence type="ECO:0000259" key="1">
    <source>
        <dbReference type="Pfam" id="PF12713"/>
    </source>
</evidence>
<evidence type="ECO:0000313" key="2">
    <source>
        <dbReference type="EMBL" id="AMO68980.1"/>
    </source>
</evidence>
<dbReference type="EMBL" id="CP014544">
    <property type="protein sequence ID" value="AMO68980.1"/>
    <property type="molecule type" value="Genomic_DNA"/>
</dbReference>
<dbReference type="STRING" id="1470434.AZF00_12015"/>
<organism evidence="2 3">
    <name type="scientific">Zhongshania aliphaticivorans</name>
    <dbReference type="NCBI Taxonomy" id="1470434"/>
    <lineage>
        <taxon>Bacteria</taxon>
        <taxon>Pseudomonadati</taxon>
        <taxon>Pseudomonadota</taxon>
        <taxon>Gammaproteobacteria</taxon>
        <taxon>Cellvibrionales</taxon>
        <taxon>Spongiibacteraceae</taxon>
        <taxon>Zhongshania</taxon>
    </lineage>
</organism>
<dbReference type="InterPro" id="IPR024266">
    <property type="entry name" value="DUF3806"/>
</dbReference>
<dbReference type="Gene3D" id="1.20.120.1090">
    <property type="match status" value="1"/>
</dbReference>